<evidence type="ECO:0000313" key="1">
    <source>
        <dbReference type="EMBL" id="OGE98592.1"/>
    </source>
</evidence>
<dbReference type="EMBL" id="MFFF01000029">
    <property type="protein sequence ID" value="OGE98592.1"/>
    <property type="molecule type" value="Genomic_DNA"/>
</dbReference>
<comment type="caution">
    <text evidence="1">The sequence shown here is derived from an EMBL/GenBank/DDBJ whole genome shotgun (WGS) entry which is preliminary data.</text>
</comment>
<protein>
    <submittedName>
        <fullName evidence="1">Uncharacterized protein</fullName>
    </submittedName>
</protein>
<organism evidence="1 2">
    <name type="scientific">Candidatus Doudnabacteria bacterium RIFCSPLOWO2_02_FULL_48_13</name>
    <dbReference type="NCBI Taxonomy" id="1817845"/>
    <lineage>
        <taxon>Bacteria</taxon>
        <taxon>Candidatus Doudnaibacteriota</taxon>
    </lineage>
</organism>
<dbReference type="Proteomes" id="UP000177235">
    <property type="component" value="Unassembled WGS sequence"/>
</dbReference>
<name>A0A1F5Q9L4_9BACT</name>
<sequence>MVAKTRSEEDLIAIRQNFGQIKVDDFVSGNPFRNRVAPGADLAQIILFNCCSYSIIQQQ</sequence>
<proteinExistence type="predicted"/>
<dbReference type="AlphaFoldDB" id="A0A1F5Q9L4"/>
<evidence type="ECO:0000313" key="2">
    <source>
        <dbReference type="Proteomes" id="UP000177235"/>
    </source>
</evidence>
<accession>A0A1F5Q9L4</accession>
<gene>
    <name evidence="1" type="ORF">A3J05_01250</name>
</gene>
<reference evidence="1 2" key="1">
    <citation type="journal article" date="2016" name="Nat. Commun.">
        <title>Thousands of microbial genomes shed light on interconnected biogeochemical processes in an aquifer system.</title>
        <authorList>
            <person name="Anantharaman K."/>
            <person name="Brown C.T."/>
            <person name="Hug L.A."/>
            <person name="Sharon I."/>
            <person name="Castelle C.J."/>
            <person name="Probst A.J."/>
            <person name="Thomas B.C."/>
            <person name="Singh A."/>
            <person name="Wilkins M.J."/>
            <person name="Karaoz U."/>
            <person name="Brodie E.L."/>
            <person name="Williams K.H."/>
            <person name="Hubbard S.S."/>
            <person name="Banfield J.F."/>
        </authorList>
    </citation>
    <scope>NUCLEOTIDE SEQUENCE [LARGE SCALE GENOMIC DNA]</scope>
</reference>